<feature type="region of interest" description="Disordered" evidence="1">
    <location>
        <begin position="18"/>
        <end position="102"/>
    </location>
</feature>
<name>A0A1N7S5H5_9BURK</name>
<accession>A0A1N7S5H5</accession>
<feature type="compositionally biased region" description="Low complexity" evidence="1">
    <location>
        <begin position="77"/>
        <end position="91"/>
    </location>
</feature>
<evidence type="ECO:0000313" key="3">
    <source>
        <dbReference type="Proteomes" id="UP000195569"/>
    </source>
</evidence>
<dbReference type="RefSeq" id="WP_162849254.1">
    <property type="nucleotide sequence ID" value="NZ_CYGY02000032.1"/>
</dbReference>
<feature type="compositionally biased region" description="Basic and acidic residues" evidence="1">
    <location>
        <begin position="47"/>
        <end position="56"/>
    </location>
</feature>
<dbReference type="AlphaFoldDB" id="A0A1N7S5H5"/>
<protein>
    <submittedName>
        <fullName evidence="2">Uncharacterized protein</fullName>
    </submittedName>
</protein>
<reference evidence="2" key="1">
    <citation type="submission" date="2016-12" db="EMBL/GenBank/DDBJ databases">
        <authorList>
            <person name="Moulin L."/>
        </authorList>
    </citation>
    <scope>NUCLEOTIDE SEQUENCE [LARGE SCALE GENOMIC DNA]</scope>
    <source>
        <strain evidence="2">STM 7183</strain>
    </source>
</reference>
<feature type="compositionally biased region" description="Acidic residues" evidence="1">
    <location>
        <begin position="27"/>
        <end position="39"/>
    </location>
</feature>
<keyword evidence="3" id="KW-1185">Reference proteome</keyword>
<organism evidence="2 3">
    <name type="scientific">Paraburkholderia piptadeniae</name>
    <dbReference type="NCBI Taxonomy" id="1701573"/>
    <lineage>
        <taxon>Bacteria</taxon>
        <taxon>Pseudomonadati</taxon>
        <taxon>Pseudomonadota</taxon>
        <taxon>Betaproteobacteria</taxon>
        <taxon>Burkholderiales</taxon>
        <taxon>Burkholderiaceae</taxon>
        <taxon>Paraburkholderia</taxon>
    </lineage>
</organism>
<proteinExistence type="predicted"/>
<dbReference type="Proteomes" id="UP000195569">
    <property type="component" value="Unassembled WGS sequence"/>
</dbReference>
<comment type="caution">
    <text evidence="2">The sequence shown here is derived from an EMBL/GenBank/DDBJ whole genome shotgun (WGS) entry which is preliminary data.</text>
</comment>
<gene>
    <name evidence="2" type="ORF">BN2476_320015</name>
</gene>
<evidence type="ECO:0000256" key="1">
    <source>
        <dbReference type="SAM" id="MobiDB-lite"/>
    </source>
</evidence>
<sequence length="102" mass="11066">MNLRQTAFPFFVYPVCQRLHTPTPPDVDPDPAPDDDPDPGPDSPPIPEREPDRMPPAEEPPAGDPPKRDPPMHAGWATPHRATRAAPAARAPRVKAADRAAT</sequence>
<evidence type="ECO:0000313" key="2">
    <source>
        <dbReference type="EMBL" id="SIT42252.1"/>
    </source>
</evidence>
<dbReference type="EMBL" id="CYGY02000032">
    <property type="protein sequence ID" value="SIT42252.1"/>
    <property type="molecule type" value="Genomic_DNA"/>
</dbReference>